<dbReference type="GO" id="GO:0006303">
    <property type="term" value="P:double-strand break repair via nonhomologous end joining"/>
    <property type="evidence" value="ECO:0007669"/>
    <property type="project" value="TreeGrafter"/>
</dbReference>
<evidence type="ECO:0000256" key="7">
    <source>
        <dbReference type="ARBA" id="ARBA00044529"/>
    </source>
</evidence>
<evidence type="ECO:0000256" key="6">
    <source>
        <dbReference type="ARBA" id="ARBA00025747"/>
    </source>
</evidence>
<dbReference type="Gene3D" id="2.170.210.10">
    <property type="entry name" value="DNA double-strand break repair and VJ recombination XRCC4, N-terminal"/>
    <property type="match status" value="1"/>
</dbReference>
<evidence type="ECO:0000313" key="9">
    <source>
        <dbReference type="EMBL" id="CAG8516219.1"/>
    </source>
</evidence>
<sequence>MILNRNQIQHFGSIPWTVLENVRSGTELKTIFAKSQFDLGKYSLLLTDLCSVWFEELDVMGIKERGKKVICGLDVEQEDRLSQLIEHLKSFVQQRQNRVIYTAENTDDKFTLRAVIALDLASIQWEFACELVQSYGPASETHVDGSTILYEHYILPMTTLTLSYKRQTRTLEGIIEEKQNEINEAVDMMKKAGLAVNARKRRTAPFNANETTESEKKVHWINQNLARLSR</sequence>
<keyword evidence="2" id="KW-0227">DNA damage</keyword>
<dbReference type="InterPro" id="IPR052287">
    <property type="entry name" value="NHEJ_factor"/>
</dbReference>
<accession>A0A9N9A3C2</accession>
<evidence type="ECO:0000256" key="1">
    <source>
        <dbReference type="ARBA" id="ARBA00004123"/>
    </source>
</evidence>
<evidence type="ECO:0000256" key="4">
    <source>
        <dbReference type="ARBA" id="ARBA00023204"/>
    </source>
</evidence>
<proteinExistence type="inferred from homology"/>
<feature type="domain" description="XLF-like N-terminal" evidence="8">
    <location>
        <begin position="15"/>
        <end position="130"/>
    </location>
</feature>
<dbReference type="Proteomes" id="UP000789572">
    <property type="component" value="Unassembled WGS sequence"/>
</dbReference>
<name>A0A9N9A3C2_9GLOM</name>
<comment type="subcellular location">
    <subcellularLocation>
        <location evidence="1">Nucleus</location>
    </subcellularLocation>
</comment>
<evidence type="ECO:0000256" key="3">
    <source>
        <dbReference type="ARBA" id="ARBA00023125"/>
    </source>
</evidence>
<protein>
    <recommendedName>
        <fullName evidence="7">Non-homologous end-joining factor 1</fullName>
    </recommendedName>
</protein>
<keyword evidence="5" id="KW-0539">Nucleus</keyword>
<dbReference type="InterPro" id="IPR015381">
    <property type="entry name" value="XLF-like_N"/>
</dbReference>
<dbReference type="AlphaFoldDB" id="A0A9N9A3C2"/>
<reference evidence="9" key="1">
    <citation type="submission" date="2021-06" db="EMBL/GenBank/DDBJ databases">
        <authorList>
            <person name="Kallberg Y."/>
            <person name="Tangrot J."/>
            <person name="Rosling A."/>
        </authorList>
    </citation>
    <scope>NUCLEOTIDE SEQUENCE</scope>
    <source>
        <strain evidence="9">IA702</strain>
    </source>
</reference>
<keyword evidence="10" id="KW-1185">Reference proteome</keyword>
<dbReference type="PANTHER" id="PTHR32235">
    <property type="entry name" value="NON-HOMOLOGOUS END-JOINING FACTOR 1"/>
    <property type="match status" value="1"/>
</dbReference>
<evidence type="ECO:0000256" key="5">
    <source>
        <dbReference type="ARBA" id="ARBA00023242"/>
    </source>
</evidence>
<dbReference type="OrthoDB" id="2155935at2759"/>
<dbReference type="Pfam" id="PF09302">
    <property type="entry name" value="XLF"/>
    <property type="match status" value="1"/>
</dbReference>
<evidence type="ECO:0000313" key="10">
    <source>
        <dbReference type="Proteomes" id="UP000789572"/>
    </source>
</evidence>
<dbReference type="InterPro" id="IPR038051">
    <property type="entry name" value="XRCC4-like_N_sf"/>
</dbReference>
<dbReference type="PANTHER" id="PTHR32235:SF1">
    <property type="entry name" value="NON-HOMOLOGOUS END-JOINING FACTOR 1"/>
    <property type="match status" value="1"/>
</dbReference>
<organism evidence="9 10">
    <name type="scientific">Paraglomus occultum</name>
    <dbReference type="NCBI Taxonomy" id="144539"/>
    <lineage>
        <taxon>Eukaryota</taxon>
        <taxon>Fungi</taxon>
        <taxon>Fungi incertae sedis</taxon>
        <taxon>Mucoromycota</taxon>
        <taxon>Glomeromycotina</taxon>
        <taxon>Glomeromycetes</taxon>
        <taxon>Paraglomerales</taxon>
        <taxon>Paraglomeraceae</taxon>
        <taxon>Paraglomus</taxon>
    </lineage>
</organism>
<keyword evidence="3" id="KW-0238">DNA-binding</keyword>
<dbReference type="GO" id="GO:0045027">
    <property type="term" value="F:DNA end binding"/>
    <property type="evidence" value="ECO:0007669"/>
    <property type="project" value="TreeGrafter"/>
</dbReference>
<evidence type="ECO:0000256" key="2">
    <source>
        <dbReference type="ARBA" id="ARBA00022763"/>
    </source>
</evidence>
<dbReference type="GO" id="GO:0032807">
    <property type="term" value="C:DNA ligase IV complex"/>
    <property type="evidence" value="ECO:0007669"/>
    <property type="project" value="TreeGrafter"/>
</dbReference>
<keyword evidence="4" id="KW-0234">DNA repair</keyword>
<dbReference type="CDD" id="cd22285">
    <property type="entry name" value="HD_XLF_N"/>
    <property type="match status" value="1"/>
</dbReference>
<gene>
    <name evidence="9" type="ORF">POCULU_LOCUS3334</name>
</gene>
<comment type="similarity">
    <text evidence="6">Belongs to the XRCC4-XLF family. XLF subfamily.</text>
</comment>
<dbReference type="EMBL" id="CAJVPJ010000362">
    <property type="protein sequence ID" value="CAG8516219.1"/>
    <property type="molecule type" value="Genomic_DNA"/>
</dbReference>
<comment type="caution">
    <text evidence="9">The sequence shown here is derived from an EMBL/GenBank/DDBJ whole genome shotgun (WGS) entry which is preliminary data.</text>
</comment>
<evidence type="ECO:0000259" key="8">
    <source>
        <dbReference type="Pfam" id="PF09302"/>
    </source>
</evidence>